<feature type="transmembrane region" description="Helical" evidence="1">
    <location>
        <begin position="6"/>
        <end position="26"/>
    </location>
</feature>
<reference evidence="2 3" key="1">
    <citation type="submission" date="2020-08" db="EMBL/GenBank/DDBJ databases">
        <authorList>
            <person name="Liu C."/>
            <person name="Sun Q."/>
        </authorList>
    </citation>
    <scope>NUCLEOTIDE SEQUENCE [LARGE SCALE GENOMIC DNA]</scope>
    <source>
        <strain evidence="2 3">N22</strain>
    </source>
</reference>
<dbReference type="AlphaFoldDB" id="A0A842JCG2"/>
<comment type="caution">
    <text evidence="2">The sequence shown here is derived from an EMBL/GenBank/DDBJ whole genome shotgun (WGS) entry which is preliminary data.</text>
</comment>
<evidence type="ECO:0000313" key="2">
    <source>
        <dbReference type="EMBL" id="MBC2889603.1"/>
    </source>
</evidence>
<evidence type="ECO:0000313" key="3">
    <source>
        <dbReference type="Proteomes" id="UP000587396"/>
    </source>
</evidence>
<feature type="transmembrane region" description="Helical" evidence="1">
    <location>
        <begin position="75"/>
        <end position="94"/>
    </location>
</feature>
<protein>
    <submittedName>
        <fullName evidence="2">DUF3784 domain-containing protein</fullName>
    </submittedName>
</protein>
<sequence length="108" mass="11532">MDILCILFSIPVFVVGAAFLQGRALSRSRAWRAVPEGEKARVNLNRVNRNLGCAVMLCGAVLLACGAVPGLRETALGPLMALWCVAVCADAVFISKSKRYIDTAAPVR</sequence>
<keyword evidence="1" id="KW-1133">Transmembrane helix</keyword>
<evidence type="ECO:0000256" key="1">
    <source>
        <dbReference type="SAM" id="Phobius"/>
    </source>
</evidence>
<keyword evidence="1" id="KW-0472">Membrane</keyword>
<dbReference type="Proteomes" id="UP000587396">
    <property type="component" value="Unassembled WGS sequence"/>
</dbReference>
<proteinExistence type="predicted"/>
<dbReference type="RefSeq" id="WP_185905403.1">
    <property type="nucleotide sequence ID" value="NZ_JACMSE010000006.1"/>
</dbReference>
<keyword evidence="3" id="KW-1185">Reference proteome</keyword>
<organism evidence="2 3">
    <name type="scientific">Gordonibacter massiliensis</name>
    <name type="common">ex Traore et al. 2017</name>
    <dbReference type="NCBI Taxonomy" id="1841863"/>
    <lineage>
        <taxon>Bacteria</taxon>
        <taxon>Bacillati</taxon>
        <taxon>Actinomycetota</taxon>
        <taxon>Coriobacteriia</taxon>
        <taxon>Eggerthellales</taxon>
        <taxon>Eggerthellaceae</taxon>
        <taxon>Gordonibacter</taxon>
    </lineage>
</organism>
<dbReference type="EMBL" id="JACMSE010000006">
    <property type="protein sequence ID" value="MBC2889603.1"/>
    <property type="molecule type" value="Genomic_DNA"/>
</dbReference>
<gene>
    <name evidence="2" type="ORF">H7313_09645</name>
</gene>
<feature type="transmembrane region" description="Helical" evidence="1">
    <location>
        <begin position="47"/>
        <end position="69"/>
    </location>
</feature>
<name>A0A842JCG2_9ACTN</name>
<accession>A0A842JCG2</accession>
<keyword evidence="1" id="KW-0812">Transmembrane</keyword>